<organism evidence="1 2">
    <name type="scientific">Aquibacillus albus</name>
    <dbReference type="NCBI Taxonomy" id="1168171"/>
    <lineage>
        <taxon>Bacteria</taxon>
        <taxon>Bacillati</taxon>
        <taxon>Bacillota</taxon>
        <taxon>Bacilli</taxon>
        <taxon>Bacillales</taxon>
        <taxon>Bacillaceae</taxon>
        <taxon>Aquibacillus</taxon>
    </lineage>
</organism>
<protein>
    <submittedName>
        <fullName evidence="1">Uncharacterized protein</fullName>
    </submittedName>
</protein>
<accession>A0ABS2MY53</accession>
<comment type="caution">
    <text evidence="1">The sequence shown here is derived from an EMBL/GenBank/DDBJ whole genome shotgun (WGS) entry which is preliminary data.</text>
</comment>
<keyword evidence="2" id="KW-1185">Reference proteome</keyword>
<evidence type="ECO:0000313" key="1">
    <source>
        <dbReference type="EMBL" id="MBM7570819.1"/>
    </source>
</evidence>
<proteinExistence type="predicted"/>
<reference evidence="1 2" key="1">
    <citation type="submission" date="2021-01" db="EMBL/GenBank/DDBJ databases">
        <title>Genomic Encyclopedia of Type Strains, Phase IV (KMG-IV): sequencing the most valuable type-strain genomes for metagenomic binning, comparative biology and taxonomic classification.</title>
        <authorList>
            <person name="Goeker M."/>
        </authorList>
    </citation>
    <scope>NUCLEOTIDE SEQUENCE [LARGE SCALE GENOMIC DNA]</scope>
    <source>
        <strain evidence="1 2">DSM 23711</strain>
    </source>
</reference>
<dbReference type="EMBL" id="JAFBDR010000005">
    <property type="protein sequence ID" value="MBM7570819.1"/>
    <property type="molecule type" value="Genomic_DNA"/>
</dbReference>
<dbReference type="Proteomes" id="UP001296943">
    <property type="component" value="Unassembled WGS sequence"/>
</dbReference>
<name>A0ABS2MY53_9BACI</name>
<sequence>MLLTSGKSQDNKLNKLANKTASEHAVLLAIPFK</sequence>
<evidence type="ECO:0000313" key="2">
    <source>
        <dbReference type="Proteomes" id="UP001296943"/>
    </source>
</evidence>
<gene>
    <name evidence="1" type="ORF">JOC48_001297</name>
</gene>